<feature type="domain" description="HTH lacI-type" evidence="5">
    <location>
        <begin position="5"/>
        <end position="59"/>
    </location>
</feature>
<dbReference type="PANTHER" id="PTHR30146">
    <property type="entry name" value="LACI-RELATED TRANSCRIPTIONAL REPRESSOR"/>
    <property type="match status" value="1"/>
</dbReference>
<keyword evidence="4" id="KW-0804">Transcription</keyword>
<dbReference type="Gene3D" id="1.10.260.40">
    <property type="entry name" value="lambda repressor-like DNA-binding domains"/>
    <property type="match status" value="1"/>
</dbReference>
<dbReference type="InterPro" id="IPR001761">
    <property type="entry name" value="Peripla_BP/Lac1_sug-bd_dom"/>
</dbReference>
<dbReference type="CDD" id="cd01392">
    <property type="entry name" value="HTH_LacI"/>
    <property type="match status" value="1"/>
</dbReference>
<dbReference type="PROSITE" id="PS00356">
    <property type="entry name" value="HTH_LACI_1"/>
    <property type="match status" value="1"/>
</dbReference>
<accession>A0A926NSW4</accession>
<dbReference type="Gene3D" id="3.40.50.2300">
    <property type="match status" value="2"/>
</dbReference>
<proteinExistence type="predicted"/>
<dbReference type="Proteomes" id="UP000626844">
    <property type="component" value="Unassembled WGS sequence"/>
</dbReference>
<dbReference type="Pfam" id="PF00356">
    <property type="entry name" value="LacI"/>
    <property type="match status" value="1"/>
</dbReference>
<dbReference type="AlphaFoldDB" id="A0A926NSW4"/>
<protein>
    <submittedName>
        <fullName evidence="6">LacI family DNA-binding transcriptional regulator</fullName>
    </submittedName>
</protein>
<evidence type="ECO:0000313" key="7">
    <source>
        <dbReference type="Proteomes" id="UP000626844"/>
    </source>
</evidence>
<dbReference type="InterPro" id="IPR028082">
    <property type="entry name" value="Peripla_BP_I"/>
</dbReference>
<dbReference type="InterPro" id="IPR010982">
    <property type="entry name" value="Lambda_DNA-bd_dom_sf"/>
</dbReference>
<dbReference type="CDD" id="cd06267">
    <property type="entry name" value="PBP1_LacI_sugar_binding-like"/>
    <property type="match status" value="1"/>
</dbReference>
<dbReference type="GO" id="GO:0003700">
    <property type="term" value="F:DNA-binding transcription factor activity"/>
    <property type="evidence" value="ECO:0007669"/>
    <property type="project" value="TreeGrafter"/>
</dbReference>
<keyword evidence="3 6" id="KW-0238">DNA-binding</keyword>
<gene>
    <name evidence="6" type="ORF">IC621_24430</name>
</gene>
<evidence type="ECO:0000256" key="4">
    <source>
        <dbReference type="ARBA" id="ARBA00023163"/>
    </source>
</evidence>
<dbReference type="PANTHER" id="PTHR30146:SF148">
    <property type="entry name" value="HTH-TYPE TRANSCRIPTIONAL REPRESSOR PURR-RELATED"/>
    <property type="match status" value="1"/>
</dbReference>
<organism evidence="6 7">
    <name type="scientific">Metabacillus arenae</name>
    <dbReference type="NCBI Taxonomy" id="2771434"/>
    <lineage>
        <taxon>Bacteria</taxon>
        <taxon>Bacillati</taxon>
        <taxon>Bacillota</taxon>
        <taxon>Bacilli</taxon>
        <taxon>Bacillales</taxon>
        <taxon>Bacillaceae</taxon>
        <taxon>Metabacillus</taxon>
    </lineage>
</organism>
<name>A0A926NSW4_9BACI</name>
<keyword evidence="7" id="KW-1185">Reference proteome</keyword>
<dbReference type="SUPFAM" id="SSF47413">
    <property type="entry name" value="lambda repressor-like DNA-binding domains"/>
    <property type="match status" value="1"/>
</dbReference>
<dbReference type="EMBL" id="JACXAI010000051">
    <property type="protein sequence ID" value="MBD1383337.1"/>
    <property type="molecule type" value="Genomic_DNA"/>
</dbReference>
<sequence>MNKKVTIKEVAKQANVSTATVSNVINNTKFVSEEVRTRVLHVIEELNFHANTLAKGLRIQESRLIGVIVSDIANPFFSKVVSGIEKGAAEMGYNILLCNTASNLDKEIEFLNILKGKRVEGLIISSSGTTKEYFESLENLNIPIVFLNRSPNTPSHKVVITNNIKGANKATEHLIQHGYTRIGIISGPTSLSTGKDRLTGYKRAMEDYHLSIPDSYIQEGDFSIESGYRAMKDLLTLNKDLEACLISNNFMTLGAHKYIKEAGYSIPNDIAVIGYDDSDWADVMDPPLTTVKQPTFEQGQKAIEMLFSTIRNENHHKQQIMYLQPSLVIRKSCGC</sequence>
<comment type="caution">
    <text evidence="6">The sequence shown here is derived from an EMBL/GenBank/DDBJ whole genome shotgun (WGS) entry which is preliminary data.</text>
</comment>
<dbReference type="PROSITE" id="PS50932">
    <property type="entry name" value="HTH_LACI_2"/>
    <property type="match status" value="1"/>
</dbReference>
<evidence type="ECO:0000256" key="1">
    <source>
        <dbReference type="ARBA" id="ARBA00022491"/>
    </source>
</evidence>
<keyword evidence="1" id="KW-0678">Repressor</keyword>
<dbReference type="InterPro" id="IPR000843">
    <property type="entry name" value="HTH_LacI"/>
</dbReference>
<dbReference type="PRINTS" id="PR00036">
    <property type="entry name" value="HTHLACI"/>
</dbReference>
<dbReference type="SUPFAM" id="SSF53822">
    <property type="entry name" value="Periplasmic binding protein-like I"/>
    <property type="match status" value="1"/>
</dbReference>
<dbReference type="Pfam" id="PF00532">
    <property type="entry name" value="Peripla_BP_1"/>
    <property type="match status" value="1"/>
</dbReference>
<evidence type="ECO:0000313" key="6">
    <source>
        <dbReference type="EMBL" id="MBD1383337.1"/>
    </source>
</evidence>
<dbReference type="SMART" id="SM00354">
    <property type="entry name" value="HTH_LACI"/>
    <property type="match status" value="1"/>
</dbReference>
<reference evidence="6" key="1">
    <citation type="submission" date="2020-09" db="EMBL/GenBank/DDBJ databases">
        <title>A novel bacterium of genus Bacillus, isolated from South China Sea.</title>
        <authorList>
            <person name="Huang H."/>
            <person name="Mo K."/>
            <person name="Hu Y."/>
        </authorList>
    </citation>
    <scope>NUCLEOTIDE SEQUENCE</scope>
    <source>
        <strain evidence="6">IB182487</strain>
    </source>
</reference>
<dbReference type="GO" id="GO:0000976">
    <property type="term" value="F:transcription cis-regulatory region binding"/>
    <property type="evidence" value="ECO:0007669"/>
    <property type="project" value="TreeGrafter"/>
</dbReference>
<evidence type="ECO:0000256" key="3">
    <source>
        <dbReference type="ARBA" id="ARBA00023125"/>
    </source>
</evidence>
<dbReference type="RefSeq" id="WP_191162409.1">
    <property type="nucleotide sequence ID" value="NZ_JACXAI010000051.1"/>
</dbReference>
<keyword evidence="2" id="KW-0805">Transcription regulation</keyword>
<evidence type="ECO:0000256" key="2">
    <source>
        <dbReference type="ARBA" id="ARBA00023015"/>
    </source>
</evidence>
<evidence type="ECO:0000259" key="5">
    <source>
        <dbReference type="PROSITE" id="PS50932"/>
    </source>
</evidence>